<protein>
    <submittedName>
        <fullName evidence="2">Uncharacterized protein</fullName>
    </submittedName>
</protein>
<dbReference type="AlphaFoldDB" id="A0A8J5K2M5"/>
<accession>A0A8J5K2M5</accession>
<proteinExistence type="predicted"/>
<evidence type="ECO:0000313" key="3">
    <source>
        <dbReference type="Proteomes" id="UP000747542"/>
    </source>
</evidence>
<evidence type="ECO:0000313" key="2">
    <source>
        <dbReference type="EMBL" id="KAG7165478.1"/>
    </source>
</evidence>
<name>A0A8J5K2M5_HOMAM</name>
<sequence length="68" mass="7897">MSYNQFNDSQGRTAKYFVTERSELLRCHVSNHTSLPVKVNPYSKQNTVNVTPGPEDRLEKMRRKLSLV</sequence>
<organism evidence="2 3">
    <name type="scientific">Homarus americanus</name>
    <name type="common">American lobster</name>
    <dbReference type="NCBI Taxonomy" id="6706"/>
    <lineage>
        <taxon>Eukaryota</taxon>
        <taxon>Metazoa</taxon>
        <taxon>Ecdysozoa</taxon>
        <taxon>Arthropoda</taxon>
        <taxon>Crustacea</taxon>
        <taxon>Multicrustacea</taxon>
        <taxon>Malacostraca</taxon>
        <taxon>Eumalacostraca</taxon>
        <taxon>Eucarida</taxon>
        <taxon>Decapoda</taxon>
        <taxon>Pleocyemata</taxon>
        <taxon>Astacidea</taxon>
        <taxon>Nephropoidea</taxon>
        <taxon>Nephropidae</taxon>
        <taxon>Homarus</taxon>
    </lineage>
</organism>
<reference evidence="2" key="1">
    <citation type="journal article" date="2021" name="Sci. Adv.">
        <title>The American lobster genome reveals insights on longevity, neural, and immune adaptations.</title>
        <authorList>
            <person name="Polinski J.M."/>
            <person name="Zimin A.V."/>
            <person name="Clark K.F."/>
            <person name="Kohn A.B."/>
            <person name="Sadowski N."/>
            <person name="Timp W."/>
            <person name="Ptitsyn A."/>
            <person name="Khanna P."/>
            <person name="Romanova D.Y."/>
            <person name="Williams P."/>
            <person name="Greenwood S.J."/>
            <person name="Moroz L.L."/>
            <person name="Walt D.R."/>
            <person name="Bodnar A.G."/>
        </authorList>
    </citation>
    <scope>NUCLEOTIDE SEQUENCE</scope>
    <source>
        <strain evidence="2">GMGI-L3</strain>
    </source>
</reference>
<dbReference type="EMBL" id="JAHLQT010024345">
    <property type="protein sequence ID" value="KAG7165478.1"/>
    <property type="molecule type" value="Genomic_DNA"/>
</dbReference>
<comment type="caution">
    <text evidence="2">The sequence shown here is derived from an EMBL/GenBank/DDBJ whole genome shotgun (WGS) entry which is preliminary data.</text>
</comment>
<dbReference type="Proteomes" id="UP000747542">
    <property type="component" value="Unassembled WGS sequence"/>
</dbReference>
<feature type="region of interest" description="Disordered" evidence="1">
    <location>
        <begin position="43"/>
        <end position="68"/>
    </location>
</feature>
<evidence type="ECO:0000256" key="1">
    <source>
        <dbReference type="SAM" id="MobiDB-lite"/>
    </source>
</evidence>
<keyword evidence="3" id="KW-1185">Reference proteome</keyword>
<gene>
    <name evidence="2" type="ORF">Hamer_G007324</name>
</gene>